<dbReference type="EMBL" id="LAZR01060629">
    <property type="protein sequence ID" value="KKK65288.1"/>
    <property type="molecule type" value="Genomic_DNA"/>
</dbReference>
<evidence type="ECO:0000256" key="1">
    <source>
        <dbReference type="ARBA" id="ARBA00022729"/>
    </source>
</evidence>
<sequence>MRQVSSKILKYLILFFLLIIPFINLSFSYYSFGKEITKPLDLNISSNGISEANLSFIPNIDYTSLNDQWYNPKIEMLIIIPNNSDFNNTVKPLMEWKNEKGVKTIILSNFSLYEGRDDAERIRNMIKSYYAKENIQWVLLAGDTDVLPIRMVYNPDVDRWMESQSESVGGEYYKPTDFYYADLSGTWDSDEDGEWGESPEDNEYGIDEIDWTPDVYVGRFPASSVEELYKI</sequence>
<dbReference type="InterPro" id="IPR001769">
    <property type="entry name" value="Gingipain"/>
</dbReference>
<dbReference type="Gene3D" id="3.40.50.10390">
    <property type="entry name" value="Gingipain r, domain 1"/>
    <property type="match status" value="1"/>
</dbReference>
<dbReference type="Pfam" id="PF01364">
    <property type="entry name" value="Peptidase_C25"/>
    <property type="match status" value="1"/>
</dbReference>
<dbReference type="GO" id="GO:0008234">
    <property type="term" value="F:cysteine-type peptidase activity"/>
    <property type="evidence" value="ECO:0007669"/>
    <property type="project" value="InterPro"/>
</dbReference>
<dbReference type="InterPro" id="IPR029030">
    <property type="entry name" value="Caspase-like_dom_sf"/>
</dbReference>
<name>A0A0F8X905_9ZZZZ</name>
<gene>
    <name evidence="4" type="ORF">LCGC14_2975670</name>
</gene>
<accession>A0A0F8X905</accession>
<comment type="caution">
    <text evidence="4">The sequence shown here is derived from an EMBL/GenBank/DDBJ whole genome shotgun (WGS) entry which is preliminary data.</text>
</comment>
<feature type="domain" description="Gingipain" evidence="3">
    <location>
        <begin position="76"/>
        <end position="228"/>
    </location>
</feature>
<evidence type="ECO:0000259" key="3">
    <source>
        <dbReference type="Pfam" id="PF01364"/>
    </source>
</evidence>
<feature type="transmembrane region" description="Helical" evidence="2">
    <location>
        <begin position="12"/>
        <end position="32"/>
    </location>
</feature>
<protein>
    <recommendedName>
        <fullName evidence="3">Gingipain domain-containing protein</fullName>
    </recommendedName>
</protein>
<keyword evidence="2" id="KW-0472">Membrane</keyword>
<keyword evidence="1" id="KW-0732">Signal</keyword>
<keyword evidence="2" id="KW-0812">Transmembrane</keyword>
<evidence type="ECO:0000256" key="2">
    <source>
        <dbReference type="SAM" id="Phobius"/>
    </source>
</evidence>
<dbReference type="SUPFAM" id="SSF52129">
    <property type="entry name" value="Caspase-like"/>
    <property type="match status" value="1"/>
</dbReference>
<dbReference type="AlphaFoldDB" id="A0A0F8X905"/>
<feature type="non-terminal residue" evidence="4">
    <location>
        <position position="231"/>
    </location>
</feature>
<organism evidence="4">
    <name type="scientific">marine sediment metagenome</name>
    <dbReference type="NCBI Taxonomy" id="412755"/>
    <lineage>
        <taxon>unclassified sequences</taxon>
        <taxon>metagenomes</taxon>
        <taxon>ecological metagenomes</taxon>
    </lineage>
</organism>
<evidence type="ECO:0000313" key="4">
    <source>
        <dbReference type="EMBL" id="KKK65288.1"/>
    </source>
</evidence>
<keyword evidence="2" id="KW-1133">Transmembrane helix</keyword>
<dbReference type="GO" id="GO:0006508">
    <property type="term" value="P:proteolysis"/>
    <property type="evidence" value="ECO:0007669"/>
    <property type="project" value="InterPro"/>
</dbReference>
<dbReference type="InterPro" id="IPR029031">
    <property type="entry name" value="Gingipain_N_sf"/>
</dbReference>
<proteinExistence type="predicted"/>
<reference evidence="4" key="1">
    <citation type="journal article" date="2015" name="Nature">
        <title>Complex archaea that bridge the gap between prokaryotes and eukaryotes.</title>
        <authorList>
            <person name="Spang A."/>
            <person name="Saw J.H."/>
            <person name="Jorgensen S.L."/>
            <person name="Zaremba-Niedzwiedzka K."/>
            <person name="Martijn J."/>
            <person name="Lind A.E."/>
            <person name="van Eijk R."/>
            <person name="Schleper C."/>
            <person name="Guy L."/>
            <person name="Ettema T.J."/>
        </authorList>
    </citation>
    <scope>NUCLEOTIDE SEQUENCE</scope>
</reference>